<name>A0AAV7JQF6_9METZ</name>
<keyword evidence="2" id="KW-1185">Reference proteome</keyword>
<reference evidence="1 2" key="1">
    <citation type="journal article" date="2023" name="BMC Biol.">
        <title>The compact genome of the sponge Oopsacas minuta (Hexactinellida) is lacking key metazoan core genes.</title>
        <authorList>
            <person name="Santini S."/>
            <person name="Schenkelaars Q."/>
            <person name="Jourda C."/>
            <person name="Duchesne M."/>
            <person name="Belahbib H."/>
            <person name="Rocher C."/>
            <person name="Selva M."/>
            <person name="Riesgo A."/>
            <person name="Vervoort M."/>
            <person name="Leys S.P."/>
            <person name="Kodjabachian L."/>
            <person name="Le Bivic A."/>
            <person name="Borchiellini C."/>
            <person name="Claverie J.M."/>
            <person name="Renard E."/>
        </authorList>
    </citation>
    <scope>NUCLEOTIDE SEQUENCE [LARGE SCALE GENOMIC DNA]</scope>
    <source>
        <strain evidence="1">SPO-2</strain>
    </source>
</reference>
<dbReference type="AlphaFoldDB" id="A0AAV7JQF6"/>
<sequence length="156" mass="18108">MAAVFNVEQKLEALRIETIRTFDVLSKYLSDRRSSLLSRLAKMKEGYDKNVQLEQAIKQLRISKDQIVSIMTSKLVGSSLYTVKQKLDKDIELRIAEKFPVDNLEFVEFRCYCDKIRKAIADIDLIQLIPEYLKREAPVLKVCKRGRGNGELWNPK</sequence>
<proteinExistence type="predicted"/>
<evidence type="ECO:0000313" key="2">
    <source>
        <dbReference type="Proteomes" id="UP001165289"/>
    </source>
</evidence>
<accession>A0AAV7JQF6</accession>
<organism evidence="1 2">
    <name type="scientific">Oopsacas minuta</name>
    <dbReference type="NCBI Taxonomy" id="111878"/>
    <lineage>
        <taxon>Eukaryota</taxon>
        <taxon>Metazoa</taxon>
        <taxon>Porifera</taxon>
        <taxon>Hexactinellida</taxon>
        <taxon>Hexasterophora</taxon>
        <taxon>Lyssacinosida</taxon>
        <taxon>Leucopsacidae</taxon>
        <taxon>Oopsacas</taxon>
    </lineage>
</organism>
<protein>
    <submittedName>
        <fullName evidence="1">Uncharacterized protein</fullName>
    </submittedName>
</protein>
<gene>
    <name evidence="1" type="ORF">LOD99_7745</name>
</gene>
<evidence type="ECO:0000313" key="1">
    <source>
        <dbReference type="EMBL" id="KAI6650694.1"/>
    </source>
</evidence>
<dbReference type="EMBL" id="JAKMXF010000310">
    <property type="protein sequence ID" value="KAI6650694.1"/>
    <property type="molecule type" value="Genomic_DNA"/>
</dbReference>
<comment type="caution">
    <text evidence="1">The sequence shown here is derived from an EMBL/GenBank/DDBJ whole genome shotgun (WGS) entry which is preliminary data.</text>
</comment>
<dbReference type="Proteomes" id="UP001165289">
    <property type="component" value="Unassembled WGS sequence"/>
</dbReference>